<evidence type="ECO:0000256" key="1">
    <source>
        <dbReference type="SAM" id="Coils"/>
    </source>
</evidence>
<dbReference type="EMBL" id="CAJNOU010004484">
    <property type="protein sequence ID" value="CAF1443570.1"/>
    <property type="molecule type" value="Genomic_DNA"/>
</dbReference>
<evidence type="ECO:0000313" key="2">
    <source>
        <dbReference type="EMBL" id="CAF0890943.1"/>
    </source>
</evidence>
<dbReference type="Proteomes" id="UP000663882">
    <property type="component" value="Unassembled WGS sequence"/>
</dbReference>
<dbReference type="SUPFAM" id="SSF57997">
    <property type="entry name" value="Tropomyosin"/>
    <property type="match status" value="1"/>
</dbReference>
<evidence type="ECO:0000313" key="4">
    <source>
        <dbReference type="EMBL" id="CAF1443570.1"/>
    </source>
</evidence>
<feature type="coiled-coil region" evidence="1">
    <location>
        <begin position="4"/>
        <end position="59"/>
    </location>
</feature>
<dbReference type="Proteomes" id="UP000663864">
    <property type="component" value="Unassembled WGS sequence"/>
</dbReference>
<protein>
    <submittedName>
        <fullName evidence="3">Uncharacterized protein</fullName>
    </submittedName>
</protein>
<sequence length="84" mass="9537">MSAISQKENEVKQANDQLGIVTARLTDAQAKVNQADNDVRNKENELANADGQLAEEQRKLDRARHCGIRKKRFLKKVSNYMLNP</sequence>
<dbReference type="Proteomes" id="UP000663889">
    <property type="component" value="Unassembled WGS sequence"/>
</dbReference>
<dbReference type="EMBL" id="CAJNOT010004436">
    <property type="protein sequence ID" value="CAF1432206.1"/>
    <property type="molecule type" value="Genomic_DNA"/>
</dbReference>
<evidence type="ECO:0000313" key="5">
    <source>
        <dbReference type="Proteomes" id="UP000663864"/>
    </source>
</evidence>
<dbReference type="EMBL" id="CAJNOO010000287">
    <property type="protein sequence ID" value="CAF0890943.1"/>
    <property type="molecule type" value="Genomic_DNA"/>
</dbReference>
<dbReference type="OrthoDB" id="10047771at2759"/>
<accession>A0A815N5Y9</accession>
<proteinExistence type="predicted"/>
<name>A0A815N5Y9_9BILA</name>
<comment type="caution">
    <text evidence="3">The sequence shown here is derived from an EMBL/GenBank/DDBJ whole genome shotgun (WGS) entry which is preliminary data.</text>
</comment>
<gene>
    <name evidence="2" type="ORF">RFH988_LOCUS8476</name>
    <name evidence="4" type="ORF">SEV965_LOCUS33350</name>
    <name evidence="3" type="ORF">ZHD862_LOCUS34428</name>
</gene>
<evidence type="ECO:0000313" key="3">
    <source>
        <dbReference type="EMBL" id="CAF1432206.1"/>
    </source>
</evidence>
<reference evidence="3" key="1">
    <citation type="submission" date="2021-02" db="EMBL/GenBank/DDBJ databases">
        <authorList>
            <person name="Nowell W R."/>
        </authorList>
    </citation>
    <scope>NUCLEOTIDE SEQUENCE</scope>
</reference>
<dbReference type="AlphaFoldDB" id="A0A815N5Y9"/>
<keyword evidence="1" id="KW-0175">Coiled coil</keyword>
<dbReference type="Gene3D" id="1.20.5.340">
    <property type="match status" value="1"/>
</dbReference>
<organism evidence="3 5">
    <name type="scientific">Rotaria sordida</name>
    <dbReference type="NCBI Taxonomy" id="392033"/>
    <lineage>
        <taxon>Eukaryota</taxon>
        <taxon>Metazoa</taxon>
        <taxon>Spiralia</taxon>
        <taxon>Gnathifera</taxon>
        <taxon>Rotifera</taxon>
        <taxon>Eurotatoria</taxon>
        <taxon>Bdelloidea</taxon>
        <taxon>Philodinida</taxon>
        <taxon>Philodinidae</taxon>
        <taxon>Rotaria</taxon>
    </lineage>
</organism>